<gene>
    <name evidence="2" type="ORF">Cgig2_009250</name>
</gene>
<name>A0A9Q1K0K8_9CARY</name>
<evidence type="ECO:0000259" key="1">
    <source>
        <dbReference type="Pfam" id="PF14392"/>
    </source>
</evidence>
<dbReference type="InterPro" id="IPR036691">
    <property type="entry name" value="Endo/exonu/phosph_ase_sf"/>
</dbReference>
<dbReference type="Proteomes" id="UP001153076">
    <property type="component" value="Unassembled WGS sequence"/>
</dbReference>
<reference evidence="2" key="1">
    <citation type="submission" date="2022-04" db="EMBL/GenBank/DDBJ databases">
        <title>Carnegiea gigantea Genome sequencing and assembly v2.</title>
        <authorList>
            <person name="Copetti D."/>
            <person name="Sanderson M.J."/>
            <person name="Burquez A."/>
            <person name="Wojciechowski M.F."/>
        </authorList>
    </citation>
    <scope>NUCLEOTIDE SEQUENCE</scope>
    <source>
        <strain evidence="2">SGP5-SGP5p</strain>
        <tissue evidence="2">Aerial part</tissue>
    </source>
</reference>
<protein>
    <recommendedName>
        <fullName evidence="1">Zinc knuckle CX2CX4HX4C domain-containing protein</fullName>
    </recommendedName>
</protein>
<keyword evidence="3" id="KW-1185">Reference proteome</keyword>
<comment type="caution">
    <text evidence="2">The sequence shown here is derived from an EMBL/GenBank/DDBJ whole genome shotgun (WGS) entry which is preliminary data.</text>
</comment>
<dbReference type="PANTHER" id="PTHR31286">
    <property type="entry name" value="GLYCINE-RICH CELL WALL STRUCTURAL PROTEIN 1.8-LIKE"/>
    <property type="match status" value="1"/>
</dbReference>
<dbReference type="InterPro" id="IPR025836">
    <property type="entry name" value="Zn_knuckle_CX2CX4HX4C"/>
</dbReference>
<proteinExistence type="predicted"/>
<organism evidence="2 3">
    <name type="scientific">Carnegiea gigantea</name>
    <dbReference type="NCBI Taxonomy" id="171969"/>
    <lineage>
        <taxon>Eukaryota</taxon>
        <taxon>Viridiplantae</taxon>
        <taxon>Streptophyta</taxon>
        <taxon>Embryophyta</taxon>
        <taxon>Tracheophyta</taxon>
        <taxon>Spermatophyta</taxon>
        <taxon>Magnoliopsida</taxon>
        <taxon>eudicotyledons</taxon>
        <taxon>Gunneridae</taxon>
        <taxon>Pentapetalae</taxon>
        <taxon>Caryophyllales</taxon>
        <taxon>Cactineae</taxon>
        <taxon>Cactaceae</taxon>
        <taxon>Cactoideae</taxon>
        <taxon>Echinocereeae</taxon>
        <taxon>Carnegiea</taxon>
    </lineage>
</organism>
<dbReference type="PANTHER" id="PTHR31286:SF167">
    <property type="entry name" value="OS09G0268800 PROTEIN"/>
    <property type="match status" value="1"/>
</dbReference>
<dbReference type="EMBL" id="JAKOGI010000488">
    <property type="protein sequence ID" value="KAJ8434275.1"/>
    <property type="molecule type" value="Genomic_DNA"/>
</dbReference>
<dbReference type="InterPro" id="IPR040256">
    <property type="entry name" value="At4g02000-like"/>
</dbReference>
<sequence>MAEGLEESWKQLSLMEEEEAMVVCDDPVLHYACGANNYFNAGTMKNVFKNVWKPAKGVIIRDLATNLFAIQFFSAADKAYVLNEGPSAFDDNILLLKEITGCEQPSEVQFTKARFWVKAMEVQPMKQTSSFAKILGDNLGEFVDCDETHLFYAADKSVNFQVDVDTTKPLWREMRVMVNGSPKWISFKYVKLPEFCYNCGRLGHVRRGYELLDDSSYISNLQYGEWLRDSLIKPSRCNIEAEKQEEKRLFMAFRNGKKTTKTQAKLAFGSTSHLTFENASTVLEPIPPHTETMIVDDSQLVTPGTEVFKRKLIDRGKRDRSIKEMNVVRRKLKNYEGIAVDARSHSGGVAMLWTKGLDVTLLSTSLNHVEITVKGAYMDGRRHNKERTCSMIHNLHMGGDLNENWYNHEKNGDPDKPQSILDSFRDAFDDCGLYDLGFQGYEFTWWNRRDGAQSVE</sequence>
<dbReference type="SUPFAM" id="SSF56219">
    <property type="entry name" value="DNase I-like"/>
    <property type="match status" value="1"/>
</dbReference>
<dbReference type="AlphaFoldDB" id="A0A9Q1K0K8"/>
<evidence type="ECO:0000313" key="3">
    <source>
        <dbReference type="Proteomes" id="UP001153076"/>
    </source>
</evidence>
<feature type="domain" description="Zinc knuckle CX2CX4HX4C" evidence="1">
    <location>
        <begin position="164"/>
        <end position="207"/>
    </location>
</feature>
<dbReference type="Pfam" id="PF14392">
    <property type="entry name" value="zf-CCHC_4"/>
    <property type="match status" value="1"/>
</dbReference>
<accession>A0A9Q1K0K8</accession>
<evidence type="ECO:0000313" key="2">
    <source>
        <dbReference type="EMBL" id="KAJ8434275.1"/>
    </source>
</evidence>